<accession>A0A5B7X1B9</accession>
<proteinExistence type="predicted"/>
<evidence type="ECO:0000313" key="2">
    <source>
        <dbReference type="Proteomes" id="UP000309016"/>
    </source>
</evidence>
<dbReference type="KEGG" id="afla:FHG64_08245"/>
<dbReference type="OrthoDB" id="1449479at2"/>
<name>A0A5B7X1B9_9FLAO</name>
<dbReference type="RefSeq" id="WP_139065952.1">
    <property type="nucleotide sequence ID" value="NZ_CP040812.1"/>
</dbReference>
<protein>
    <submittedName>
        <fullName evidence="1">Uncharacterized protein</fullName>
    </submittedName>
</protein>
<dbReference type="EMBL" id="CP040812">
    <property type="protein sequence ID" value="QCY69384.1"/>
    <property type="molecule type" value="Genomic_DNA"/>
</dbReference>
<keyword evidence="2" id="KW-1185">Reference proteome</keyword>
<dbReference type="Proteomes" id="UP000309016">
    <property type="component" value="Chromosome"/>
</dbReference>
<reference evidence="1 2" key="1">
    <citation type="submission" date="2019-06" db="EMBL/GenBank/DDBJ databases">
        <title>Complete genome sequence of Antarcticibacterium flavum KCTC 52984T from an Antarctic marine sediment.</title>
        <authorList>
            <person name="Lee Y.M."/>
            <person name="Shin S.C."/>
        </authorList>
    </citation>
    <scope>NUCLEOTIDE SEQUENCE [LARGE SCALE GENOMIC DNA]</scope>
    <source>
        <strain evidence="1 2">KCTC 52984</strain>
    </source>
</reference>
<dbReference type="AlphaFoldDB" id="A0A5B7X1B9"/>
<sequence length="109" mass="12509">MNILRFILILLLLVPTSGQTFAFSIEINDEPLLIEAGSQVSEDFQDLMPSRLSTSFDILKERIFPTYHAVQVKEDNREFSRSKAYSAQNRFITPGLSIPDIIFPFHTFL</sequence>
<evidence type="ECO:0000313" key="1">
    <source>
        <dbReference type="EMBL" id="QCY69384.1"/>
    </source>
</evidence>
<organism evidence="1 2">
    <name type="scientific">Antarcticibacterium flavum</name>
    <dbReference type="NCBI Taxonomy" id="2058175"/>
    <lineage>
        <taxon>Bacteria</taxon>
        <taxon>Pseudomonadati</taxon>
        <taxon>Bacteroidota</taxon>
        <taxon>Flavobacteriia</taxon>
        <taxon>Flavobacteriales</taxon>
        <taxon>Flavobacteriaceae</taxon>
        <taxon>Antarcticibacterium</taxon>
    </lineage>
</organism>
<gene>
    <name evidence="1" type="ORF">FHG64_08245</name>
</gene>